<dbReference type="EMBL" id="JAFBFI010000031">
    <property type="protein sequence ID" value="MBM7694660.1"/>
    <property type="molecule type" value="Genomic_DNA"/>
</dbReference>
<dbReference type="SUPFAM" id="SSF52374">
    <property type="entry name" value="Nucleotidylyl transferase"/>
    <property type="match status" value="1"/>
</dbReference>
<evidence type="ECO:0000313" key="16">
    <source>
        <dbReference type="EMBL" id="MBM7694660.1"/>
    </source>
</evidence>
<reference evidence="16 17" key="1">
    <citation type="submission" date="2021-01" db="EMBL/GenBank/DDBJ databases">
        <title>Genomic Encyclopedia of Type Strains, Phase IV (KMG-IV): sequencing the most valuable type-strain genomes for metagenomic binning, comparative biology and taxonomic classification.</title>
        <authorList>
            <person name="Goeker M."/>
        </authorList>
    </citation>
    <scope>NUCLEOTIDE SEQUENCE [LARGE SCALE GENOMIC DNA]</scope>
    <source>
        <strain evidence="16 17">DSM 105482</strain>
    </source>
</reference>
<dbReference type="InterPro" id="IPR023465">
    <property type="entry name" value="Riboflavin_kinase_dom_sf"/>
</dbReference>
<dbReference type="GO" id="GO:0008531">
    <property type="term" value="F:riboflavin kinase activity"/>
    <property type="evidence" value="ECO:0007669"/>
    <property type="project" value="UniProtKB-EC"/>
</dbReference>
<evidence type="ECO:0000256" key="6">
    <source>
        <dbReference type="ARBA" id="ARBA00022695"/>
    </source>
</evidence>
<comment type="pathway">
    <text evidence="2 14">Cofactor biosynthesis; FMN biosynthesis; FMN from riboflavin (ATP route): step 1/1.</text>
</comment>
<keyword evidence="7 14" id="KW-0547">Nucleotide-binding</keyword>
<feature type="domain" description="Riboflavin kinase" evidence="15">
    <location>
        <begin position="185"/>
        <end position="312"/>
    </location>
</feature>
<keyword evidence="6 14" id="KW-0548">Nucleotidyltransferase</keyword>
<keyword evidence="11" id="KW-0511">Multifunctional enzyme</keyword>
<dbReference type="CDD" id="cd02064">
    <property type="entry name" value="FAD_synthetase_N"/>
    <property type="match status" value="1"/>
</dbReference>
<comment type="catalytic activity">
    <reaction evidence="13 14">
        <text>FMN + ATP + H(+) = FAD + diphosphate</text>
        <dbReference type="Rhea" id="RHEA:17237"/>
        <dbReference type="ChEBI" id="CHEBI:15378"/>
        <dbReference type="ChEBI" id="CHEBI:30616"/>
        <dbReference type="ChEBI" id="CHEBI:33019"/>
        <dbReference type="ChEBI" id="CHEBI:57692"/>
        <dbReference type="ChEBI" id="CHEBI:58210"/>
        <dbReference type="EC" id="2.7.7.2"/>
    </reaction>
</comment>
<dbReference type="PANTHER" id="PTHR22749:SF6">
    <property type="entry name" value="RIBOFLAVIN KINASE"/>
    <property type="match status" value="1"/>
</dbReference>
<comment type="caution">
    <text evidence="16">The sequence shown here is derived from an EMBL/GenBank/DDBJ whole genome shotgun (WGS) entry which is preliminary data.</text>
</comment>
<dbReference type="InterPro" id="IPR014729">
    <property type="entry name" value="Rossmann-like_a/b/a_fold"/>
</dbReference>
<dbReference type="NCBIfam" id="TIGR00083">
    <property type="entry name" value="ribF"/>
    <property type="match status" value="1"/>
</dbReference>
<dbReference type="NCBIfam" id="NF004161">
    <property type="entry name" value="PRK05627.1-4"/>
    <property type="match status" value="1"/>
</dbReference>
<keyword evidence="5 14" id="KW-0808">Transferase</keyword>
<evidence type="ECO:0000256" key="1">
    <source>
        <dbReference type="ARBA" id="ARBA00004726"/>
    </source>
</evidence>
<dbReference type="NCBIfam" id="NF004162">
    <property type="entry name" value="PRK05627.1-5"/>
    <property type="match status" value="1"/>
</dbReference>
<comment type="similarity">
    <text evidence="14">Belongs to the ribF family.</text>
</comment>
<evidence type="ECO:0000256" key="9">
    <source>
        <dbReference type="ARBA" id="ARBA00022827"/>
    </source>
</evidence>
<comment type="pathway">
    <text evidence="1 14">Cofactor biosynthesis; FAD biosynthesis; FAD from FMN: step 1/1.</text>
</comment>
<dbReference type="Pfam" id="PF06574">
    <property type="entry name" value="FAD_syn"/>
    <property type="match status" value="1"/>
</dbReference>
<keyword evidence="9 14" id="KW-0274">FAD</keyword>
<name>A0ABS2QP06_9BACI</name>
<keyword evidence="3 14" id="KW-0285">Flavoprotein</keyword>
<dbReference type="SUPFAM" id="SSF82114">
    <property type="entry name" value="Riboflavin kinase-like"/>
    <property type="match status" value="1"/>
</dbReference>
<evidence type="ECO:0000256" key="13">
    <source>
        <dbReference type="ARBA" id="ARBA00049494"/>
    </source>
</evidence>
<evidence type="ECO:0000256" key="10">
    <source>
        <dbReference type="ARBA" id="ARBA00022840"/>
    </source>
</evidence>
<dbReference type="InterPro" id="IPR015865">
    <property type="entry name" value="Riboflavin_kinase_bac/euk"/>
</dbReference>
<evidence type="ECO:0000256" key="8">
    <source>
        <dbReference type="ARBA" id="ARBA00022777"/>
    </source>
</evidence>
<organism evidence="16 17">
    <name type="scientific">Peribacillus deserti</name>
    <dbReference type="NCBI Taxonomy" id="673318"/>
    <lineage>
        <taxon>Bacteria</taxon>
        <taxon>Bacillati</taxon>
        <taxon>Bacillota</taxon>
        <taxon>Bacilli</taxon>
        <taxon>Bacillales</taxon>
        <taxon>Bacillaceae</taxon>
        <taxon>Peribacillus</taxon>
    </lineage>
</organism>
<dbReference type="Pfam" id="PF01687">
    <property type="entry name" value="Flavokinase"/>
    <property type="match status" value="1"/>
</dbReference>
<evidence type="ECO:0000256" key="2">
    <source>
        <dbReference type="ARBA" id="ARBA00005201"/>
    </source>
</evidence>
<protein>
    <recommendedName>
        <fullName evidence="14">Riboflavin biosynthesis protein</fullName>
    </recommendedName>
    <domain>
        <recommendedName>
            <fullName evidence="14">Riboflavin kinase</fullName>
            <ecNumber evidence="14">2.7.1.26</ecNumber>
        </recommendedName>
        <alternativeName>
            <fullName evidence="14">Flavokinase</fullName>
        </alternativeName>
    </domain>
    <domain>
        <recommendedName>
            <fullName evidence="14">FMN adenylyltransferase</fullName>
            <ecNumber evidence="14">2.7.7.2</ecNumber>
        </recommendedName>
        <alternativeName>
            <fullName evidence="14">FAD pyrophosphorylase</fullName>
        </alternativeName>
        <alternativeName>
            <fullName evidence="14">FAD synthase</fullName>
        </alternativeName>
    </domain>
</protein>
<evidence type="ECO:0000313" key="17">
    <source>
        <dbReference type="Proteomes" id="UP000823486"/>
    </source>
</evidence>
<gene>
    <name evidence="16" type="ORF">JOC77_004137</name>
</gene>
<proteinExistence type="inferred from homology"/>
<evidence type="ECO:0000256" key="5">
    <source>
        <dbReference type="ARBA" id="ARBA00022679"/>
    </source>
</evidence>
<evidence type="ECO:0000256" key="3">
    <source>
        <dbReference type="ARBA" id="ARBA00022630"/>
    </source>
</evidence>
<dbReference type="SMART" id="SM00904">
    <property type="entry name" value="Flavokinase"/>
    <property type="match status" value="1"/>
</dbReference>
<keyword evidence="4 14" id="KW-0288">FMN</keyword>
<evidence type="ECO:0000259" key="15">
    <source>
        <dbReference type="SMART" id="SM00904"/>
    </source>
</evidence>
<dbReference type="InterPro" id="IPR023468">
    <property type="entry name" value="Riboflavin_kinase"/>
</dbReference>
<dbReference type="Proteomes" id="UP000823486">
    <property type="component" value="Unassembled WGS sequence"/>
</dbReference>
<dbReference type="Gene3D" id="3.40.50.620">
    <property type="entry name" value="HUPs"/>
    <property type="match status" value="1"/>
</dbReference>
<evidence type="ECO:0000256" key="14">
    <source>
        <dbReference type="PIRNR" id="PIRNR004491"/>
    </source>
</evidence>
<keyword evidence="10 14" id="KW-0067">ATP-binding</keyword>
<dbReference type="PANTHER" id="PTHR22749">
    <property type="entry name" value="RIBOFLAVIN KINASE/FMN ADENYLYLTRANSFERASE"/>
    <property type="match status" value="1"/>
</dbReference>
<keyword evidence="17" id="KW-1185">Reference proteome</keyword>
<sequence>MKVFYLNHPHQFNKNDFPPHVLALGFFDGVHLGHRRVIHAAKKKAREMSLQVSVMTFDPHPSAVLGKRMKVVKYITPLKEKIEIINRLGIDNLFVVHFTENFANLLPQEFVDQYIIGLHVKHVVAGFDYSYGRLGKGTMETMPFHSREEFTSTTVEKHKLNEEKISSTKIRELLAAGRTDALPSLLDRYYSTSGTVIHGEKRGRQLGFPTANISLSDEFIYPAPGVYAVRILVNETWYLGVCNVGFKPTFHEKKPENPNVEVHIFDFDRSIYGDAVKIEWHQRLRSEQKFDSLEALVEQITRDKQDAQAYFEE</sequence>
<accession>A0ABS2QP06</accession>
<evidence type="ECO:0000256" key="4">
    <source>
        <dbReference type="ARBA" id="ARBA00022643"/>
    </source>
</evidence>
<dbReference type="InterPro" id="IPR002606">
    <property type="entry name" value="Riboflavin_kinase_bac"/>
</dbReference>
<dbReference type="Gene3D" id="2.40.30.30">
    <property type="entry name" value="Riboflavin kinase-like"/>
    <property type="match status" value="1"/>
</dbReference>
<dbReference type="PIRSF" id="PIRSF004491">
    <property type="entry name" value="FAD_Synth"/>
    <property type="match status" value="1"/>
</dbReference>
<comment type="catalytic activity">
    <reaction evidence="12 14">
        <text>riboflavin + ATP = FMN + ADP + H(+)</text>
        <dbReference type="Rhea" id="RHEA:14357"/>
        <dbReference type="ChEBI" id="CHEBI:15378"/>
        <dbReference type="ChEBI" id="CHEBI:30616"/>
        <dbReference type="ChEBI" id="CHEBI:57986"/>
        <dbReference type="ChEBI" id="CHEBI:58210"/>
        <dbReference type="ChEBI" id="CHEBI:456216"/>
        <dbReference type="EC" id="2.7.1.26"/>
    </reaction>
</comment>
<dbReference type="RefSeq" id="WP_204547813.1">
    <property type="nucleotide sequence ID" value="NZ_JAFBFI010000031.1"/>
</dbReference>
<dbReference type="EC" id="2.7.1.26" evidence="14"/>
<keyword evidence="8 14" id="KW-0418">Kinase</keyword>
<evidence type="ECO:0000256" key="12">
    <source>
        <dbReference type="ARBA" id="ARBA00047880"/>
    </source>
</evidence>
<evidence type="ECO:0000256" key="11">
    <source>
        <dbReference type="ARBA" id="ARBA00023268"/>
    </source>
</evidence>
<dbReference type="EC" id="2.7.7.2" evidence="14"/>
<dbReference type="GO" id="GO:0003919">
    <property type="term" value="F:FMN adenylyltransferase activity"/>
    <property type="evidence" value="ECO:0007669"/>
    <property type="project" value="UniProtKB-EC"/>
</dbReference>
<dbReference type="InterPro" id="IPR015864">
    <property type="entry name" value="FAD_synthase"/>
</dbReference>
<evidence type="ECO:0000256" key="7">
    <source>
        <dbReference type="ARBA" id="ARBA00022741"/>
    </source>
</evidence>